<reference evidence="1 2" key="1">
    <citation type="submission" date="2014-09" db="EMBL/GenBank/DDBJ databases">
        <title>Genome sequencing of Methyloceanibacter caenitepidi Gela4.</title>
        <authorList>
            <person name="Takeuchi M."/>
            <person name="Susumu S."/>
            <person name="Kamagata Y."/>
            <person name="Oshima K."/>
            <person name="Hattori M."/>
            <person name="Iwasaki W."/>
        </authorList>
    </citation>
    <scope>NUCLEOTIDE SEQUENCE [LARGE SCALE GENOMIC DNA]</scope>
    <source>
        <strain evidence="1 2">Gela4</strain>
    </source>
</reference>
<dbReference type="Proteomes" id="UP000031643">
    <property type="component" value="Chromosome"/>
</dbReference>
<protein>
    <submittedName>
        <fullName evidence="1">Uncharacterized protein</fullName>
    </submittedName>
</protein>
<evidence type="ECO:0000313" key="2">
    <source>
        <dbReference type="Proteomes" id="UP000031643"/>
    </source>
</evidence>
<proteinExistence type="predicted"/>
<keyword evidence="2" id="KW-1185">Reference proteome</keyword>
<gene>
    <name evidence="1" type="ORF">GL4_3379</name>
</gene>
<accession>A0A0A8K8E8</accession>
<sequence>MILHGHVHCPENAVRHIGRTRHKQKVTTWPPGSSHGIPLLGKCCLPGTQADPDHTTFVWW</sequence>
<evidence type="ECO:0000313" key="1">
    <source>
        <dbReference type="EMBL" id="BAQ18802.1"/>
    </source>
</evidence>
<dbReference type="EMBL" id="AP014648">
    <property type="protein sequence ID" value="BAQ18802.1"/>
    <property type="molecule type" value="Genomic_DNA"/>
</dbReference>
<dbReference type="AlphaFoldDB" id="A0A0A8K8E8"/>
<dbReference type="HOGENOM" id="CLU_2936276_0_0_5"/>
<organism evidence="1 2">
    <name type="scientific">Methyloceanibacter caenitepidi</name>
    <dbReference type="NCBI Taxonomy" id="1384459"/>
    <lineage>
        <taxon>Bacteria</taxon>
        <taxon>Pseudomonadati</taxon>
        <taxon>Pseudomonadota</taxon>
        <taxon>Alphaproteobacteria</taxon>
        <taxon>Hyphomicrobiales</taxon>
        <taxon>Hyphomicrobiaceae</taxon>
        <taxon>Methyloceanibacter</taxon>
    </lineage>
</organism>
<dbReference type="KEGG" id="mcg:GL4_3379"/>
<name>A0A0A8K8E8_9HYPH</name>